<geneLocation type="plasmid" evidence="3 4">
    <name>pSCL4</name>
</geneLocation>
<accession>B5GLV6</accession>
<dbReference type="PANTHER" id="PTHR36509:SF3">
    <property type="entry name" value="SIGNAL PEPTIDE PROTEIN"/>
    <property type="match status" value="1"/>
</dbReference>
<dbReference type="EMBL" id="CM000914">
    <property type="protein sequence ID" value="EFG04964.2"/>
    <property type="molecule type" value="Genomic_DNA"/>
</dbReference>
<dbReference type="AlphaFoldDB" id="B5GLV6"/>
<dbReference type="SUPFAM" id="SSF160935">
    <property type="entry name" value="VPA0735-like"/>
    <property type="match status" value="1"/>
</dbReference>
<evidence type="ECO:0000313" key="3">
    <source>
        <dbReference type="EMBL" id="EFG04964.2"/>
    </source>
</evidence>
<dbReference type="RefSeq" id="WP_003952698.1">
    <property type="nucleotide sequence ID" value="NZ_CM000914.1"/>
</dbReference>
<feature type="domain" description="DUF1254" evidence="2">
    <location>
        <begin position="42"/>
        <end position="174"/>
    </location>
</feature>
<dbReference type="Gene3D" id="1.10.3360.10">
    <property type="entry name" value="VPA0735-like domain"/>
    <property type="match status" value="1"/>
</dbReference>
<protein>
    <submittedName>
        <fullName evidence="3">DUF1254 multi-domain protein</fullName>
    </submittedName>
</protein>
<dbReference type="InterPro" id="IPR037050">
    <property type="entry name" value="DUF1254_sf"/>
</dbReference>
<dbReference type="InterPro" id="IPR010679">
    <property type="entry name" value="DUF1254"/>
</dbReference>
<organism evidence="3 4">
    <name type="scientific">Streptomyces clavuligerus</name>
    <dbReference type="NCBI Taxonomy" id="1901"/>
    <lineage>
        <taxon>Bacteria</taxon>
        <taxon>Bacillati</taxon>
        <taxon>Actinomycetota</taxon>
        <taxon>Actinomycetes</taxon>
        <taxon>Kitasatosporales</taxon>
        <taxon>Streptomycetaceae</taxon>
        <taxon>Streptomyces</taxon>
    </lineage>
</organism>
<dbReference type="Pfam" id="PF06742">
    <property type="entry name" value="DUF1214"/>
    <property type="match status" value="1"/>
</dbReference>
<dbReference type="InterPro" id="IPR010621">
    <property type="entry name" value="DUF1214"/>
</dbReference>
<dbReference type="InterPro" id="IPR037049">
    <property type="entry name" value="DUF1214_C_sf"/>
</dbReference>
<evidence type="ECO:0000313" key="4">
    <source>
        <dbReference type="Proteomes" id="UP000002357"/>
    </source>
</evidence>
<dbReference type="OrthoDB" id="272779at2"/>
<keyword evidence="4" id="KW-1185">Reference proteome</keyword>
<evidence type="ECO:0000259" key="2">
    <source>
        <dbReference type="Pfam" id="PF06863"/>
    </source>
</evidence>
<dbReference type="Pfam" id="PF06863">
    <property type="entry name" value="DUF1254"/>
    <property type="match status" value="1"/>
</dbReference>
<dbReference type="Gene3D" id="2.60.120.600">
    <property type="entry name" value="Domain of unknown function DUF1214, C-terminal domain"/>
    <property type="match status" value="1"/>
</dbReference>
<dbReference type="Proteomes" id="UP000002357">
    <property type="component" value="Plasmid pSCL4"/>
</dbReference>
<dbReference type="GeneID" id="93734531"/>
<evidence type="ECO:0000259" key="1">
    <source>
        <dbReference type="Pfam" id="PF06742"/>
    </source>
</evidence>
<proteinExistence type="predicted"/>
<reference evidence="3 4" key="1">
    <citation type="journal article" date="2010" name="Genome Biol. Evol.">
        <title>The sequence of a 1.8-mb bacterial linear plasmid reveals a rich evolutionary reservoir of secondary metabolic pathways.</title>
        <authorList>
            <person name="Medema M.H."/>
            <person name="Trefzer A."/>
            <person name="Kovalchuk A."/>
            <person name="van den Berg M."/>
            <person name="Mueller U."/>
            <person name="Heijne W."/>
            <person name="Wu L."/>
            <person name="Alam M.T."/>
            <person name="Ronning C.M."/>
            <person name="Nierman W.C."/>
            <person name="Bovenberg R.A.L."/>
            <person name="Breitling R."/>
            <person name="Takano E."/>
        </authorList>
    </citation>
    <scope>NUCLEOTIDE SEQUENCE [LARGE SCALE GENOMIC DNA]</scope>
    <source>
        <strain evidence="4">ATCC 27064 / DSM 738 / JCM 4710 / NBRC 13307 / NCIMB 12785 / NRRL 3585 / VKM Ac-602</strain>
        <plasmid evidence="3">pSCL4</plasmid>
    </source>
</reference>
<dbReference type="PANTHER" id="PTHR36509">
    <property type="entry name" value="BLL3101 PROTEIN"/>
    <property type="match status" value="1"/>
</dbReference>
<keyword evidence="3" id="KW-0614">Plasmid</keyword>
<gene>
    <name evidence="3" type="ORF">SCLAV_p1482</name>
</gene>
<sequence length="444" mass="48605">MGDVQESVVRARAFQAVVWGMPAVNYRLMYDAAVGAGMGGENQILWWPGLMDWRNQSLTPNPDVIYLMPFFTTENGPVVLEIPPADDTHKINGSVMNYWQAAIEDVGPAGLDAGAGAKYLILPPGYTDPVPLGYTLLQSDTYRGYALLRSIPAGQSDSEIADAVAYAEKIALYPYTPDGVTGTTVRVDGLDRPYDAAIRYDASFFETLNTVVQAEPWLERDRSMIDQLASLGISRGQTYAPDRATLDALTAGIGDAKTWLDERYQALFEAPYWPGTHWTMPAMPDLITSTANGFSVPGAYPVDDRGLAYTFAFFSSRHLGKGQSYLMAIADQSGQGLDGTKNYRLTVPGNVPVAQYWSLTVYDATTHTFVQNSPRLSYSSLAEPDADPAAPVDLYIGPDAPAGVPETHWIPTLGTASFEVMFRLYGPQQAYTDKTWVLDDLQRL</sequence>
<dbReference type="Gene3D" id="2.60.40.1610">
    <property type="entry name" value="Domain of unknown function DUF1254"/>
    <property type="match status" value="1"/>
</dbReference>
<feature type="domain" description="DUF1214" evidence="1">
    <location>
        <begin position="323"/>
        <end position="429"/>
    </location>
</feature>
<name>B5GLV6_STRCL</name>
<dbReference type="eggNOG" id="COG5361">
    <property type="taxonomic scope" value="Bacteria"/>
</dbReference>